<dbReference type="InterPro" id="IPR036047">
    <property type="entry name" value="F-box-like_dom_sf"/>
</dbReference>
<accession>A0A0C3UL05</accession>
<proteinExistence type="predicted"/>
<reference evidence="5" key="3">
    <citation type="submission" date="2015-04" db="UniProtKB">
        <authorList>
            <consortium name="EnsemblPlants"/>
        </authorList>
    </citation>
    <scope>IDENTIFICATION</scope>
    <source>
        <strain evidence="5">cv. Jemalong A17</strain>
    </source>
</reference>
<dbReference type="EnsemblPlants" id="AES59792">
    <property type="protein sequence ID" value="AES59792"/>
    <property type="gene ID" value="MTR_1g025850"/>
</dbReference>
<dbReference type="Gramene" id="rna1115">
    <property type="protein sequence ID" value="RHN77642.1"/>
    <property type="gene ID" value="gene1115"/>
</dbReference>
<dbReference type="SUPFAM" id="SSF81383">
    <property type="entry name" value="F-box domain"/>
    <property type="match status" value="1"/>
</dbReference>
<dbReference type="PaxDb" id="3880-AES59792"/>
<name>G7I7U0_MEDTR</name>
<dbReference type="AlphaFoldDB" id="G7I7U0"/>
<evidence type="ECO:0000313" key="5">
    <source>
        <dbReference type="EnsemblPlants" id="AES59792"/>
    </source>
</evidence>
<evidence type="ECO:0000313" key="6">
    <source>
        <dbReference type="Proteomes" id="UP000002051"/>
    </source>
</evidence>
<protein>
    <submittedName>
        <fullName evidence="4">Putative F-box domain-containing protein</fullName>
    </submittedName>
</protein>
<organism evidence="3 6">
    <name type="scientific">Medicago truncatula</name>
    <name type="common">Barrel medic</name>
    <name type="synonym">Medicago tribuloides</name>
    <dbReference type="NCBI Taxonomy" id="3880"/>
    <lineage>
        <taxon>Eukaryota</taxon>
        <taxon>Viridiplantae</taxon>
        <taxon>Streptophyta</taxon>
        <taxon>Embryophyta</taxon>
        <taxon>Tracheophyta</taxon>
        <taxon>Spermatophyta</taxon>
        <taxon>Magnoliopsida</taxon>
        <taxon>eudicotyledons</taxon>
        <taxon>Gunneridae</taxon>
        <taxon>Pentapetalae</taxon>
        <taxon>rosids</taxon>
        <taxon>fabids</taxon>
        <taxon>Fabales</taxon>
        <taxon>Fabaceae</taxon>
        <taxon>Papilionoideae</taxon>
        <taxon>50 kb inversion clade</taxon>
        <taxon>NPAAA clade</taxon>
        <taxon>Hologalegina</taxon>
        <taxon>IRL clade</taxon>
        <taxon>Trifolieae</taxon>
        <taxon>Medicago</taxon>
    </lineage>
</organism>
<dbReference type="Gene3D" id="1.20.1280.50">
    <property type="match status" value="1"/>
</dbReference>
<evidence type="ECO:0000313" key="3">
    <source>
        <dbReference type="EMBL" id="AES59792.2"/>
    </source>
</evidence>
<dbReference type="Proteomes" id="UP000002051">
    <property type="component" value="Unassembled WGS sequence"/>
</dbReference>
<feature type="compositionally biased region" description="Acidic residues" evidence="1">
    <location>
        <begin position="94"/>
        <end position="108"/>
    </location>
</feature>
<dbReference type="EMBL" id="PSQE01000001">
    <property type="protein sequence ID" value="RHN77642.1"/>
    <property type="molecule type" value="Genomic_DNA"/>
</dbReference>
<reference evidence="3 6" key="2">
    <citation type="journal article" date="2014" name="BMC Genomics">
        <title>An improved genome release (version Mt4.0) for the model legume Medicago truncatula.</title>
        <authorList>
            <person name="Tang H."/>
            <person name="Krishnakumar V."/>
            <person name="Bidwell S."/>
            <person name="Rosen B."/>
            <person name="Chan A."/>
            <person name="Zhou S."/>
            <person name="Gentzbittel L."/>
            <person name="Childs K.L."/>
            <person name="Yandell M."/>
            <person name="Gundlach H."/>
            <person name="Mayer K.F."/>
            <person name="Schwartz D.C."/>
            <person name="Town C.D."/>
        </authorList>
    </citation>
    <scope>GENOME REANNOTATION</scope>
    <source>
        <strain evidence="5 6">cv. Jemalong A17</strain>
    </source>
</reference>
<dbReference type="PROSITE" id="PS50181">
    <property type="entry name" value="FBOX"/>
    <property type="match status" value="1"/>
</dbReference>
<dbReference type="Pfam" id="PF00646">
    <property type="entry name" value="F-box"/>
    <property type="match status" value="1"/>
</dbReference>
<dbReference type="EMBL" id="CM001217">
    <property type="protein sequence ID" value="AES59792.2"/>
    <property type="molecule type" value="Genomic_DNA"/>
</dbReference>
<evidence type="ECO:0000256" key="1">
    <source>
        <dbReference type="SAM" id="MobiDB-lite"/>
    </source>
</evidence>
<dbReference type="Proteomes" id="UP000265566">
    <property type="component" value="Chromosome 1"/>
</dbReference>
<dbReference type="HOGENOM" id="CLU_097329_0_0_1"/>
<evidence type="ECO:0000313" key="4">
    <source>
        <dbReference type="EMBL" id="RHN77642.1"/>
    </source>
</evidence>
<keyword evidence="6" id="KW-1185">Reference proteome</keyword>
<reference evidence="3 6" key="1">
    <citation type="journal article" date="2011" name="Nature">
        <title>The Medicago genome provides insight into the evolution of rhizobial symbioses.</title>
        <authorList>
            <person name="Young N.D."/>
            <person name="Debelle F."/>
            <person name="Oldroyd G.E."/>
            <person name="Geurts R."/>
            <person name="Cannon S.B."/>
            <person name="Udvardi M.K."/>
            <person name="Benedito V.A."/>
            <person name="Mayer K.F."/>
            <person name="Gouzy J."/>
            <person name="Schoof H."/>
            <person name="Van de Peer Y."/>
            <person name="Proost S."/>
            <person name="Cook D.R."/>
            <person name="Meyers B.C."/>
            <person name="Spannagl M."/>
            <person name="Cheung F."/>
            <person name="De Mita S."/>
            <person name="Krishnakumar V."/>
            <person name="Gundlach H."/>
            <person name="Zhou S."/>
            <person name="Mudge J."/>
            <person name="Bharti A.K."/>
            <person name="Murray J.D."/>
            <person name="Naoumkina M.A."/>
            <person name="Rosen B."/>
            <person name="Silverstein K.A."/>
            <person name="Tang H."/>
            <person name="Rombauts S."/>
            <person name="Zhao P.X."/>
            <person name="Zhou P."/>
            <person name="Barbe V."/>
            <person name="Bardou P."/>
            <person name="Bechner M."/>
            <person name="Bellec A."/>
            <person name="Berger A."/>
            <person name="Berges H."/>
            <person name="Bidwell S."/>
            <person name="Bisseling T."/>
            <person name="Choisne N."/>
            <person name="Couloux A."/>
            <person name="Denny R."/>
            <person name="Deshpande S."/>
            <person name="Dai X."/>
            <person name="Doyle J.J."/>
            <person name="Dudez A.M."/>
            <person name="Farmer A.D."/>
            <person name="Fouteau S."/>
            <person name="Franken C."/>
            <person name="Gibelin C."/>
            <person name="Gish J."/>
            <person name="Goldstein S."/>
            <person name="Gonzalez A.J."/>
            <person name="Green P.J."/>
            <person name="Hallab A."/>
            <person name="Hartog M."/>
            <person name="Hua A."/>
            <person name="Humphray S.J."/>
            <person name="Jeong D.H."/>
            <person name="Jing Y."/>
            <person name="Jocker A."/>
            <person name="Kenton S.M."/>
            <person name="Kim D.J."/>
            <person name="Klee K."/>
            <person name="Lai H."/>
            <person name="Lang C."/>
            <person name="Lin S."/>
            <person name="Macmil S.L."/>
            <person name="Magdelenat G."/>
            <person name="Matthews L."/>
            <person name="McCorrison J."/>
            <person name="Monaghan E.L."/>
            <person name="Mun J.H."/>
            <person name="Najar F.Z."/>
            <person name="Nicholson C."/>
            <person name="Noirot C."/>
            <person name="O'Bleness M."/>
            <person name="Paule C.R."/>
            <person name="Poulain J."/>
            <person name="Prion F."/>
            <person name="Qin B."/>
            <person name="Qu C."/>
            <person name="Retzel E.F."/>
            <person name="Riddle C."/>
            <person name="Sallet E."/>
            <person name="Samain S."/>
            <person name="Samson N."/>
            <person name="Sanders I."/>
            <person name="Saurat O."/>
            <person name="Scarpelli C."/>
            <person name="Schiex T."/>
            <person name="Segurens B."/>
            <person name="Severin A.J."/>
            <person name="Sherrier D.J."/>
            <person name="Shi R."/>
            <person name="Sims S."/>
            <person name="Singer S.R."/>
            <person name="Sinharoy S."/>
            <person name="Sterck L."/>
            <person name="Viollet A."/>
            <person name="Wang B.B."/>
            <person name="Wang K."/>
            <person name="Wang M."/>
            <person name="Wang X."/>
            <person name="Warfsmann J."/>
            <person name="Weissenbach J."/>
            <person name="White D.D."/>
            <person name="White J.D."/>
            <person name="Wiley G.B."/>
            <person name="Wincker P."/>
            <person name="Xing Y."/>
            <person name="Yang L."/>
            <person name="Yao Z."/>
            <person name="Ying F."/>
            <person name="Zhai J."/>
            <person name="Zhou L."/>
            <person name="Zuber A."/>
            <person name="Denarie J."/>
            <person name="Dixon R.A."/>
            <person name="May G.D."/>
            <person name="Schwartz D.C."/>
            <person name="Rogers J."/>
            <person name="Quetier F."/>
            <person name="Town C.D."/>
            <person name="Roe B.A."/>
        </authorList>
    </citation>
    <scope>NUCLEOTIDE SEQUENCE [LARGE SCALE GENOMIC DNA]</scope>
    <source>
        <strain evidence="3">A17</strain>
        <strain evidence="5 6">cv. Jemalong A17</strain>
    </source>
</reference>
<accession>G7I7U0</accession>
<evidence type="ECO:0000259" key="2">
    <source>
        <dbReference type="PROSITE" id="PS50181"/>
    </source>
</evidence>
<feature type="region of interest" description="Disordered" evidence="1">
    <location>
        <begin position="94"/>
        <end position="114"/>
    </location>
</feature>
<feature type="domain" description="F-box" evidence="2">
    <location>
        <begin position="21"/>
        <end position="72"/>
    </location>
</feature>
<dbReference type="InterPro" id="IPR001810">
    <property type="entry name" value="F-box_dom"/>
</dbReference>
<gene>
    <name evidence="3" type="ordered locus">MTR_1g025850</name>
    <name evidence="4" type="ORF">MtrunA17_Chr1g0156961</name>
</gene>
<sequence>MHYTFLQRPASNCTMEEATTAVSFQELPHELLIHIISRIDSDNPVELMCISKMWKSLVVDHVFVRNHVFRSLINFSDLNHKNSKRFLAACKLQEEEDDDDDNEEEDDKEEKKGGKKEKQFMVKWLAERDNLDEEEVDQWAINNAAMIIKIYTALGFIRNIRPVVKLLDDIEISNENVEAMRADMESMEVRVKCLENFIRIYLKRGSISSQ</sequence>
<reference evidence="4" key="4">
    <citation type="journal article" date="2018" name="Nat. Plants">
        <title>Whole-genome landscape of Medicago truncatula symbiotic genes.</title>
        <authorList>
            <person name="Pecrix Y."/>
            <person name="Gamas P."/>
            <person name="Carrere S."/>
        </authorList>
    </citation>
    <scope>NUCLEOTIDE SEQUENCE</scope>
    <source>
        <tissue evidence="4">Leaves</tissue>
    </source>
</reference>